<dbReference type="InterPro" id="IPR014756">
    <property type="entry name" value="Ig_E-set"/>
</dbReference>
<feature type="domain" description="Carbohydrate binding X2" evidence="6">
    <location>
        <begin position="32"/>
        <end position="104"/>
    </location>
</feature>
<evidence type="ECO:0008006" key="9">
    <source>
        <dbReference type="Google" id="ProtNLM"/>
    </source>
</evidence>
<keyword evidence="1" id="KW-0732">Signal</keyword>
<dbReference type="GO" id="GO:0030245">
    <property type="term" value="P:cellulose catabolic process"/>
    <property type="evidence" value="ECO:0007669"/>
    <property type="project" value="UniProtKB-KW"/>
</dbReference>
<dbReference type="InterPro" id="IPR002102">
    <property type="entry name" value="Cohesin_dom"/>
</dbReference>
<dbReference type="Gene3D" id="2.60.40.680">
    <property type="match status" value="5"/>
</dbReference>
<dbReference type="AlphaFoldDB" id="W6S1J5"/>
<dbReference type="PATRIC" id="fig|1216932.3.peg.991"/>
<evidence type="ECO:0000259" key="6">
    <source>
        <dbReference type="Pfam" id="PF03442"/>
    </source>
</evidence>
<feature type="domain" description="Carbohydrate binding X2" evidence="6">
    <location>
        <begin position="995"/>
        <end position="1075"/>
    </location>
</feature>
<proteinExistence type="predicted"/>
<dbReference type="Proteomes" id="UP000019426">
    <property type="component" value="Chromosome M2/40_rep1"/>
</dbReference>
<dbReference type="GO" id="GO:0030246">
    <property type="term" value="F:carbohydrate binding"/>
    <property type="evidence" value="ECO:0007669"/>
    <property type="project" value="InterPro"/>
</dbReference>
<dbReference type="Pfam" id="PF00963">
    <property type="entry name" value="Cohesin"/>
    <property type="match status" value="5"/>
</dbReference>
<evidence type="ECO:0000256" key="4">
    <source>
        <dbReference type="ARBA" id="ARBA00023326"/>
    </source>
</evidence>
<dbReference type="SUPFAM" id="SSF81296">
    <property type="entry name" value="E set domains"/>
    <property type="match status" value="4"/>
</dbReference>
<name>W6S1J5_9CLOT</name>
<accession>W6S1J5</accession>
<evidence type="ECO:0000313" key="8">
    <source>
        <dbReference type="Proteomes" id="UP000019426"/>
    </source>
</evidence>
<feature type="domain" description="Cohesin" evidence="5">
    <location>
        <begin position="589"/>
        <end position="714"/>
    </location>
</feature>
<feature type="domain" description="Carbohydrate binding X2" evidence="6">
    <location>
        <begin position="901"/>
        <end position="981"/>
    </location>
</feature>
<feature type="domain" description="Cohesin" evidence="5">
    <location>
        <begin position="352"/>
        <end position="490"/>
    </location>
</feature>
<dbReference type="SUPFAM" id="SSF49384">
    <property type="entry name" value="Carbohydrate-binding domain"/>
    <property type="match status" value="5"/>
</dbReference>
<keyword evidence="3" id="KW-0119">Carbohydrate metabolism</keyword>
<feature type="domain" description="Cohesin" evidence="5">
    <location>
        <begin position="756"/>
        <end position="890"/>
    </location>
</feature>
<evidence type="ECO:0000256" key="1">
    <source>
        <dbReference type="ARBA" id="ARBA00022729"/>
    </source>
</evidence>
<dbReference type="Pfam" id="PF03442">
    <property type="entry name" value="CBM_X2"/>
    <property type="match status" value="5"/>
</dbReference>
<dbReference type="RefSeq" id="WP_044037052.1">
    <property type="nucleotide sequence ID" value="NZ_HG917868.1"/>
</dbReference>
<dbReference type="eggNOG" id="COG5492">
    <property type="taxonomic scope" value="Bacteria"/>
</dbReference>
<protein>
    <recommendedName>
        <fullName evidence="9">Cohesin domain-containing protein</fullName>
    </recommendedName>
</protein>
<keyword evidence="4" id="KW-0624">Polysaccharide degradation</keyword>
<dbReference type="CDD" id="cd08548">
    <property type="entry name" value="Type_I_cohesin_like"/>
    <property type="match status" value="5"/>
</dbReference>
<dbReference type="eggNOG" id="COG2911">
    <property type="taxonomic scope" value="Bacteria"/>
</dbReference>
<keyword evidence="2" id="KW-0136">Cellulose degradation</keyword>
<dbReference type="HOGENOM" id="CLU_002254_0_0_9"/>
<evidence type="ECO:0000259" key="5">
    <source>
        <dbReference type="Pfam" id="PF00963"/>
    </source>
</evidence>
<dbReference type="InterPro" id="IPR008965">
    <property type="entry name" value="CBM2/CBM3_carb-bd_dom_sf"/>
</dbReference>
<dbReference type="EMBL" id="HG917868">
    <property type="protein sequence ID" value="CDM68167.1"/>
    <property type="molecule type" value="Genomic_DNA"/>
</dbReference>
<keyword evidence="8" id="KW-1185">Reference proteome</keyword>
<gene>
    <name evidence="7" type="ORF">CM240_1003</name>
</gene>
<dbReference type="OrthoDB" id="2084974at2"/>
<evidence type="ECO:0000313" key="7">
    <source>
        <dbReference type="EMBL" id="CDM68167.1"/>
    </source>
</evidence>
<dbReference type="InterPro" id="IPR013783">
    <property type="entry name" value="Ig-like_fold"/>
</dbReference>
<organism evidence="7 8">
    <name type="scientific">Clostridium bornimense</name>
    <dbReference type="NCBI Taxonomy" id="1216932"/>
    <lineage>
        <taxon>Bacteria</taxon>
        <taxon>Bacillati</taxon>
        <taxon>Bacillota</taxon>
        <taxon>Clostridia</taxon>
        <taxon>Eubacteriales</taxon>
        <taxon>Clostridiaceae</taxon>
        <taxon>Clostridium</taxon>
    </lineage>
</organism>
<feature type="domain" description="Carbohydrate binding X2" evidence="6">
    <location>
        <begin position="510"/>
        <end position="579"/>
    </location>
</feature>
<sequence length="1227" mass="136521">MDNLNILDKSINMNDEMMGKKIYIDRDWIDIDKSVGIVSDVIIHMNAYSISKLIGIEENFKVLLRNKDYAIVGNSIVLYKEFISLLEEGKNTLSFIFDNNEERKVCINIIEDKDISLDLIIGKANGEREDRIVVPIMIEGITENGLNAFNFSLSFDNNRFSNIKIFPGSICVNPEVTLFTDINEDSGTISIMYCDSVGDGTEAIYKDGIFIELEMNIKEEAPFGDSEINMNQIGIFADINDSLYNLKFQSGLITVDGLVNAEILTPTTTFDLNDFVDVYVDIIFNENILEKIILGDTVLKENVDYFINNDNVVLTKEFLKTLEEGQKEFVFEFEECEDILLYVDIFRGNKKIKIEINDVSVTKGTSVVAPVSIEGVTEEKLSAFNFALSYDNNKMKNVAVVAKDICVNPDVTLFSDVNEDKGIISIMYCDSKGDGSESICKDGPFIDIEFDVDSNVENDISSFVISDCGVFVDTEDQLYDLRFIGGNINIENEGKDPELITEAIEVDMDNLNDIEVKLDFNGNSLVSISDGNSKLENNKDYVIKDKSVILSKGYLKSLNIGTTPLIFQFTYGQNKILMINVNKSVENLQLSIGSSKGKHGEKVILPISLSGVTENKLGTINFSIKYNTDKFENINVIPRELCINPESTLFADINRDSGIIVIRYFDTSGTGMEAISEDGVFIDLEMDICKNAEVGVESIKLSRLGIFADMNNSLYEINVKAGLVNILEGEVENKEIVNDRLEMNVDNNSNKSLDLNVCSVLGKQGSRVTVPVIFKGITDEKLSAFNFSLKYDNSKFENVKVISQGSCINPEETLFSGVNNEAGIISIMYCDSTGTGIDSIAQDGVFLNLEFDIKGNSEIGVSDITLNKLGVFTDAKGGLYDVNFIGGSISILKSQDKDSTINKSVDKFDKEDPFDVIVDMNLNGNNLVHIMNRDEILLKGRDYLVKGETVIITKEYLDILPLGDEVLTFKFSSGKDQVLMVNIDQSKPKLVNAEININSSVFDLASPLEIPIKVLLNGNCFRDIKHGALTLNEGKDYILEGNTIVLTKRYLESMDVGVKLLNINFTSGQTIPFTINVINSMEDEGKFSINVASIEAKAGDIITIPVYVRGTPKQGVEAFDFRLSYEGQFLDVIDVKSGEVVVNADKNLKYYSNAKRHLIYVTYIDYECLGNDAIQYDGVLLYVTFKIKDETSRGPVKVEPNNDDPVFSDFDGNNYDFDFNGGVITVI</sequence>
<dbReference type="InterPro" id="IPR005102">
    <property type="entry name" value="Carbo-bd_X2"/>
</dbReference>
<evidence type="ECO:0000256" key="3">
    <source>
        <dbReference type="ARBA" id="ARBA00023277"/>
    </source>
</evidence>
<feature type="domain" description="Cohesin" evidence="5">
    <location>
        <begin position="119"/>
        <end position="254"/>
    </location>
</feature>
<feature type="domain" description="Cohesin" evidence="5">
    <location>
        <begin position="1089"/>
        <end position="1213"/>
    </location>
</feature>
<evidence type="ECO:0000256" key="2">
    <source>
        <dbReference type="ARBA" id="ARBA00023001"/>
    </source>
</evidence>
<feature type="domain" description="Carbohydrate binding X2" evidence="6">
    <location>
        <begin position="267"/>
        <end position="339"/>
    </location>
</feature>
<reference evidence="7 8" key="1">
    <citation type="submission" date="2013-11" db="EMBL/GenBank/DDBJ databases">
        <title>Complete genome sequence of Clostridum sp. M2/40.</title>
        <authorList>
            <person name="Wibberg D."/>
            <person name="Puehler A."/>
            <person name="Schlueter A."/>
        </authorList>
    </citation>
    <scope>NUCLEOTIDE SEQUENCE [LARGE SCALE GENOMIC DNA]</scope>
    <source>
        <strain evidence="8">M2/40</strain>
    </source>
</reference>
<dbReference type="Gene3D" id="2.60.40.10">
    <property type="entry name" value="Immunoglobulins"/>
    <property type="match status" value="5"/>
</dbReference>
<dbReference type="KEGG" id="clt:CM240_1003"/>